<dbReference type="OrthoDB" id="10263554at2759"/>
<evidence type="ECO:0000259" key="7">
    <source>
        <dbReference type="Pfam" id="PF11698"/>
    </source>
</evidence>
<keyword evidence="3 6" id="KW-0375">Hydrogen ion transport</keyword>
<evidence type="ECO:0000256" key="6">
    <source>
        <dbReference type="PIRNR" id="PIRNR032184"/>
    </source>
</evidence>
<dbReference type="InterPro" id="IPR000225">
    <property type="entry name" value="Armadillo"/>
</dbReference>
<dbReference type="PANTHER" id="PTHR10698:SF0">
    <property type="entry name" value="V-TYPE PROTON ATPASE SUBUNIT H"/>
    <property type="match status" value="1"/>
</dbReference>
<dbReference type="Proteomes" id="UP000440578">
    <property type="component" value="Unassembled WGS sequence"/>
</dbReference>
<dbReference type="FunFam" id="1.25.40.150:FF:000001">
    <property type="entry name" value="V-type proton ATPase subunit H"/>
    <property type="match status" value="1"/>
</dbReference>
<gene>
    <name evidence="8" type="primary">VATH_1</name>
    <name evidence="8" type="ORF">FJT64_002980</name>
</gene>
<evidence type="ECO:0000256" key="1">
    <source>
        <dbReference type="ARBA" id="ARBA00008613"/>
    </source>
</evidence>
<proteinExistence type="inferred from homology"/>
<dbReference type="InterPro" id="IPR011989">
    <property type="entry name" value="ARM-like"/>
</dbReference>
<comment type="subunit">
    <text evidence="6">V-ATPase is a heteromultimeric enzyme made up of two complexes: the ATP-hydrolytic V1 complex and the proton translocation V0 complex.</text>
</comment>
<evidence type="ECO:0000256" key="3">
    <source>
        <dbReference type="ARBA" id="ARBA00022781"/>
    </source>
</evidence>
<dbReference type="FunFam" id="1.25.10.10:FF:000067">
    <property type="entry name" value="V-type proton ATPase subunit H"/>
    <property type="match status" value="1"/>
</dbReference>
<organism evidence="8 9">
    <name type="scientific">Amphibalanus amphitrite</name>
    <name type="common">Striped barnacle</name>
    <name type="synonym">Balanus amphitrite</name>
    <dbReference type="NCBI Taxonomy" id="1232801"/>
    <lineage>
        <taxon>Eukaryota</taxon>
        <taxon>Metazoa</taxon>
        <taxon>Ecdysozoa</taxon>
        <taxon>Arthropoda</taxon>
        <taxon>Crustacea</taxon>
        <taxon>Multicrustacea</taxon>
        <taxon>Cirripedia</taxon>
        <taxon>Thoracica</taxon>
        <taxon>Thoracicalcarea</taxon>
        <taxon>Balanomorpha</taxon>
        <taxon>Balanoidea</taxon>
        <taxon>Balanidae</taxon>
        <taxon>Amphibalaninae</taxon>
        <taxon>Amphibalanus</taxon>
    </lineage>
</organism>
<dbReference type="Pfam" id="PF11698">
    <property type="entry name" value="V-ATPase_H_C"/>
    <property type="match status" value="1"/>
</dbReference>
<comment type="function">
    <text evidence="5">Subunit of the V1 complex of vacuolar(H+)-ATPase (V-ATPase), a multisubunit enzyme composed of a peripheral complex (V1) that hydrolyzes ATP and a membrane integral complex (V0) that translocates protons. V-ATPase is responsible for acidifying and maintaining the pH of intracellular compartments and in some cell types, is targeted to the plasma membrane, where it is responsible for acidifying the extracellular environment. Subunit H is essential for V-ATPase activity, but not for the assembly of the complex.</text>
</comment>
<dbReference type="InterPro" id="IPR038497">
    <property type="entry name" value="ATPase_V1-cplx_hsu_C_sf"/>
</dbReference>
<dbReference type="Gene3D" id="1.25.40.150">
    <property type="entry name" value="V-type ATPase, subunit H, C-terminal domain"/>
    <property type="match status" value="1"/>
</dbReference>
<evidence type="ECO:0000256" key="2">
    <source>
        <dbReference type="ARBA" id="ARBA00022448"/>
    </source>
</evidence>
<feature type="domain" description="ATPase V1 complex subunit H C-terminal" evidence="7">
    <location>
        <begin position="316"/>
        <end position="431"/>
    </location>
</feature>
<reference evidence="8 9" key="1">
    <citation type="submission" date="2019-07" db="EMBL/GenBank/DDBJ databases">
        <title>Draft genome assembly of a fouling barnacle, Amphibalanus amphitrite (Darwin, 1854): The first reference genome for Thecostraca.</title>
        <authorList>
            <person name="Kim W."/>
        </authorList>
    </citation>
    <scope>NUCLEOTIDE SEQUENCE [LARGE SCALE GENOMIC DNA]</scope>
    <source>
        <strain evidence="8">SNU_AA5</strain>
        <tissue evidence="8">Soma without cirri and trophi</tissue>
    </source>
</reference>
<dbReference type="AlphaFoldDB" id="A0A6A4WGR0"/>
<name>A0A6A4WGR0_AMPAM</name>
<dbReference type="GO" id="GO:0005765">
    <property type="term" value="C:lysosomal membrane"/>
    <property type="evidence" value="ECO:0007669"/>
    <property type="project" value="TreeGrafter"/>
</dbReference>
<keyword evidence="9" id="KW-1185">Reference proteome</keyword>
<evidence type="ECO:0000256" key="4">
    <source>
        <dbReference type="ARBA" id="ARBA00023065"/>
    </source>
</evidence>
<sequence>MSTLVVQAAEIKAQKVNWQSYLQSQMISQEDYNFILAYDNAVGNPEKRNAILREHGHQCAKTFLNLLGHICKDQTIQYLLILIEDMLTEKENCRVFRDYAKKKRESVWAPFLNLLNRPDDISVNLTAWILARLACDGRQLMDGGDLQFYFTWLKDQLKRPNNQYIPTIARCLQLLLRVDEYRHAFLRVDGVSTLLSVLSSGVNFQCQYQLVFCLWVLTFNSDIAEKMGKFNLIPILADILIDTEKEKVVRMCVATFRNLIEKVQEASVRRDNSIQMVQCKVLRHLELISQRYSSDEDLMADASFLTEHLTASVQDLSSFDEYSTEVKSGRLEWSLVHKSDKFWRENASRLNDNNYQLLKILIHLIQSSKDPLVISVACHDIGEYVRHYPRGKRVIETLDGKQRVMEKMLSDDPSVRLYALLTVQKIMVHNWDYLSKQMTKEREIEVGSDIMKNPLASR</sequence>
<evidence type="ECO:0000256" key="5">
    <source>
        <dbReference type="ARBA" id="ARBA00046225"/>
    </source>
</evidence>
<accession>A0A6A4WGR0</accession>
<dbReference type="SMART" id="SM00185">
    <property type="entry name" value="ARM"/>
    <property type="match status" value="2"/>
</dbReference>
<evidence type="ECO:0000313" key="9">
    <source>
        <dbReference type="Proteomes" id="UP000440578"/>
    </source>
</evidence>
<dbReference type="PANTHER" id="PTHR10698">
    <property type="entry name" value="V-TYPE PROTON ATPASE SUBUNIT H"/>
    <property type="match status" value="1"/>
</dbReference>
<keyword evidence="4 6" id="KW-0406">Ion transport</keyword>
<dbReference type="GO" id="GO:0046961">
    <property type="term" value="F:proton-transporting ATPase activity, rotational mechanism"/>
    <property type="evidence" value="ECO:0007669"/>
    <property type="project" value="UniProtKB-UniRule"/>
</dbReference>
<comment type="caution">
    <text evidence="8">The sequence shown here is derived from an EMBL/GenBank/DDBJ whole genome shotgun (WGS) entry which is preliminary data.</text>
</comment>
<dbReference type="Gene3D" id="1.25.10.10">
    <property type="entry name" value="Leucine-rich Repeat Variant"/>
    <property type="match status" value="1"/>
</dbReference>
<dbReference type="CDD" id="cd00256">
    <property type="entry name" value="VATPase_H"/>
    <property type="match status" value="1"/>
</dbReference>
<evidence type="ECO:0000313" key="8">
    <source>
        <dbReference type="EMBL" id="KAF0301992.1"/>
    </source>
</evidence>
<comment type="similarity">
    <text evidence="1 6">Belongs to the V-ATPase H subunit family.</text>
</comment>
<dbReference type="InterPro" id="IPR016024">
    <property type="entry name" value="ARM-type_fold"/>
</dbReference>
<protein>
    <recommendedName>
        <fullName evidence="6">V-type proton ATPase subunit H</fullName>
    </recommendedName>
</protein>
<dbReference type="GO" id="GO:0000221">
    <property type="term" value="C:vacuolar proton-transporting V-type ATPase, V1 domain"/>
    <property type="evidence" value="ECO:0007669"/>
    <property type="project" value="UniProtKB-UniRule"/>
</dbReference>
<dbReference type="SUPFAM" id="SSF48371">
    <property type="entry name" value="ARM repeat"/>
    <property type="match status" value="1"/>
</dbReference>
<dbReference type="PIRSF" id="PIRSF032184">
    <property type="entry name" value="ATPase_V1_H"/>
    <property type="match status" value="1"/>
</dbReference>
<dbReference type="InterPro" id="IPR004908">
    <property type="entry name" value="ATPase_V1-cplx_hsu"/>
</dbReference>
<dbReference type="EMBL" id="VIIS01001102">
    <property type="protein sequence ID" value="KAF0301992.1"/>
    <property type="molecule type" value="Genomic_DNA"/>
</dbReference>
<dbReference type="InterPro" id="IPR011987">
    <property type="entry name" value="ATPase_V1-cplx_hsu_C"/>
</dbReference>
<dbReference type="Pfam" id="PF03224">
    <property type="entry name" value="V-ATPase_H_N"/>
    <property type="match status" value="1"/>
</dbReference>
<keyword evidence="2 6" id="KW-0813">Transport</keyword>